<gene>
    <name evidence="2" type="ORF">ACFQZU_23275</name>
</gene>
<proteinExistence type="predicted"/>
<sequence length="72" mass="7153">MAYETAATATATGHAEHRSGSGENPVPSPEGIGDIVLAGHPAPYPHLQTRSAPTIGRLAAAARAAASALGRP</sequence>
<organism evidence="2 3">
    <name type="scientific">Streptomonospora algeriensis</name>
    <dbReference type="NCBI Taxonomy" id="995084"/>
    <lineage>
        <taxon>Bacteria</taxon>
        <taxon>Bacillati</taxon>
        <taxon>Actinomycetota</taxon>
        <taxon>Actinomycetes</taxon>
        <taxon>Streptosporangiales</taxon>
        <taxon>Nocardiopsidaceae</taxon>
        <taxon>Streptomonospora</taxon>
    </lineage>
</organism>
<evidence type="ECO:0000256" key="1">
    <source>
        <dbReference type="SAM" id="MobiDB-lite"/>
    </source>
</evidence>
<feature type="compositionally biased region" description="Low complexity" evidence="1">
    <location>
        <begin position="1"/>
        <end position="12"/>
    </location>
</feature>
<feature type="non-terminal residue" evidence="2">
    <location>
        <position position="72"/>
    </location>
</feature>
<evidence type="ECO:0000313" key="2">
    <source>
        <dbReference type="EMBL" id="MFD0804217.1"/>
    </source>
</evidence>
<dbReference type="Proteomes" id="UP001596956">
    <property type="component" value="Unassembled WGS sequence"/>
</dbReference>
<feature type="region of interest" description="Disordered" evidence="1">
    <location>
        <begin position="1"/>
        <end position="49"/>
    </location>
</feature>
<accession>A0ABW3BLC6</accession>
<comment type="caution">
    <text evidence="2">The sequence shown here is derived from an EMBL/GenBank/DDBJ whole genome shotgun (WGS) entry which is preliminary data.</text>
</comment>
<evidence type="ECO:0000313" key="3">
    <source>
        <dbReference type="Proteomes" id="UP001596956"/>
    </source>
</evidence>
<protein>
    <submittedName>
        <fullName evidence="2">Uncharacterized protein</fullName>
    </submittedName>
</protein>
<dbReference type="EMBL" id="JBHTHR010001460">
    <property type="protein sequence ID" value="MFD0804217.1"/>
    <property type="molecule type" value="Genomic_DNA"/>
</dbReference>
<name>A0ABW3BLC6_9ACTN</name>
<reference evidence="3" key="1">
    <citation type="journal article" date="2019" name="Int. J. Syst. Evol. Microbiol.">
        <title>The Global Catalogue of Microorganisms (GCM) 10K type strain sequencing project: providing services to taxonomists for standard genome sequencing and annotation.</title>
        <authorList>
            <consortium name="The Broad Institute Genomics Platform"/>
            <consortium name="The Broad Institute Genome Sequencing Center for Infectious Disease"/>
            <person name="Wu L."/>
            <person name="Ma J."/>
        </authorList>
    </citation>
    <scope>NUCLEOTIDE SEQUENCE [LARGE SCALE GENOMIC DNA]</scope>
    <source>
        <strain evidence="3">CCUG 63369</strain>
    </source>
</reference>
<keyword evidence="3" id="KW-1185">Reference proteome</keyword>